<feature type="region of interest" description="Disordered" evidence="1">
    <location>
        <begin position="1"/>
        <end position="22"/>
    </location>
</feature>
<name>A0A938Y261_9ACTN</name>
<dbReference type="EMBL" id="JAERTX010000009">
    <property type="protein sequence ID" value="MBM9460471.1"/>
    <property type="molecule type" value="Genomic_DNA"/>
</dbReference>
<evidence type="ECO:0000313" key="4">
    <source>
        <dbReference type="Proteomes" id="UP000663791"/>
    </source>
</evidence>
<comment type="caution">
    <text evidence="3">The sequence shown here is derived from an EMBL/GenBank/DDBJ whole genome shotgun (WGS) entry which is preliminary data.</text>
</comment>
<keyword evidence="2" id="KW-1133">Transmembrane helix</keyword>
<keyword evidence="2" id="KW-0812">Transmembrane</keyword>
<gene>
    <name evidence="3" type="ORF">JK386_11205</name>
</gene>
<dbReference type="RefSeq" id="WP_205291792.1">
    <property type="nucleotide sequence ID" value="NZ_CP074406.1"/>
</dbReference>
<protein>
    <submittedName>
        <fullName evidence="3">Uncharacterized protein</fullName>
    </submittedName>
</protein>
<organism evidence="3 4">
    <name type="scientific">Nocardioides faecalis</name>
    <dbReference type="NCBI Taxonomy" id="2803858"/>
    <lineage>
        <taxon>Bacteria</taxon>
        <taxon>Bacillati</taxon>
        <taxon>Actinomycetota</taxon>
        <taxon>Actinomycetes</taxon>
        <taxon>Propionibacteriales</taxon>
        <taxon>Nocardioidaceae</taxon>
        <taxon>Nocardioides</taxon>
    </lineage>
</organism>
<reference evidence="3" key="1">
    <citation type="submission" date="2021-01" db="EMBL/GenBank/DDBJ databases">
        <title>Novel species in genus Nocardioides.</title>
        <authorList>
            <person name="Zhang G."/>
        </authorList>
    </citation>
    <scope>NUCLEOTIDE SEQUENCE</scope>
    <source>
        <strain evidence="3">Zg-536</strain>
    </source>
</reference>
<evidence type="ECO:0000256" key="1">
    <source>
        <dbReference type="SAM" id="MobiDB-lite"/>
    </source>
</evidence>
<evidence type="ECO:0000256" key="2">
    <source>
        <dbReference type="SAM" id="Phobius"/>
    </source>
</evidence>
<evidence type="ECO:0000313" key="3">
    <source>
        <dbReference type="EMBL" id="MBM9460471.1"/>
    </source>
</evidence>
<feature type="transmembrane region" description="Helical" evidence="2">
    <location>
        <begin position="28"/>
        <end position="49"/>
    </location>
</feature>
<sequence length="54" mass="5492">MSVTGTQAPGSSGTGAPPPRVRQQARDALVLMGFSLGVSLLCAALLLLARLGER</sequence>
<keyword evidence="4" id="KW-1185">Reference proteome</keyword>
<proteinExistence type="predicted"/>
<dbReference type="AlphaFoldDB" id="A0A938Y261"/>
<dbReference type="Proteomes" id="UP000663791">
    <property type="component" value="Unassembled WGS sequence"/>
</dbReference>
<keyword evidence="2" id="KW-0472">Membrane</keyword>
<accession>A0A938Y261</accession>